<gene>
    <name evidence="1" type="ORF">O6H91_17G064800</name>
</gene>
<protein>
    <submittedName>
        <fullName evidence="1">Uncharacterized protein</fullName>
    </submittedName>
</protein>
<dbReference type="EMBL" id="CM055108">
    <property type="protein sequence ID" value="KAJ7525758.1"/>
    <property type="molecule type" value="Genomic_DNA"/>
</dbReference>
<accession>A0ACC2B7N3</accession>
<sequence length="1096" mass="119937">MGITPVFLSFILAVLCLCFFRQAKAAESLSPDLQPLLAFLQTVKINSPDHILSSWNATDSSPCGWWGVSCSSQNRVTKLSLNGAQLEGSIPPEFGSLDALEHLNLSSTNLTGFIPFELGSCNSLKVLDLSNNDLIGEIPKEIGDLQKLEYLILHTNQLSGIIPPEIGNCISLQILELYDNQLNGTFPVELSRLTSLEVLRAGGNTKLSGSIPPQLSHCKNLTYLGLAITGLSGIIPSSLGELVYLETLTLYGTKLSGPIPPEIGNCTLIQQLSLYRNHLTGSIPPELGKLQRLTMLLLWQNQLTGSIPPELSGCTSLQLLDLSMNYLSGEIPRELGQLQNLHNIYLSQNNLTGHIPSELGNCTSLMQLQLDKNQLTGEIPSQLGHLTQLQILYIWENQLTNSIPSSLGNCSELEVLDLSFNWLTGSIPSQLFHLSKLQRLLLLSNNLSGELPPTIGNCSSLYRLRLNNNMLRGKLPQDLGQLENLNFLDLHSNQLSGVLPSHIGKLRALQKLDIHSNQLSGWLPSDLSQLSSLEILDVSQNNLRGPIPSRIGDMAALCQLNFAQNQLTGSIPASIGNCRKLILLDISSNQLSGDIPMELGWIVSLTIGLNLSKNLLTGVLPVDLASLRNLEALDLSQNRLSGNLKVLGKLGSLYYINVSFNQFTGPLPESRIFKTMAASAFIGNPGLCISSGSDFSCSMNAHSNISGISGTTLIVALLIGVTSILLIVGSVLLYTNRHTSEKSFGSSETPWPWRMTPLQKVTFTVEDVVDSLVESNVVGGGRSGVVYRAEIPGGRTIAVKKIRKRADQSHDGFSAEIDTLGHIRHRNIVRLLGYCSNNDIKLLLYDYMPNGSLGELLHEKKRAIDWETRYKIIVGAAQGLAYLHHDCMPAILHRDIKSHNILLGPRLEPYVADFGLAKLVDTSTDTQPMSKVAGSYGYMAPEYSYSLKITEKSDIYSFGVVLLEILTARRAVQYQNGEDLHIVKWISDTLSSGKRTIELLDSRLKGMPDPFVEEMLQAFGVAMMCVSSLPSDRPSMKEVVTLLLEIKHLPEEVSKSSGIVDKISGRKYLFWGSSTDNSAEKSRFVLSGHSSDESFV</sequence>
<organism evidence="1 2">
    <name type="scientific">Diphasiastrum complanatum</name>
    <name type="common">Issler's clubmoss</name>
    <name type="synonym">Lycopodium complanatum</name>
    <dbReference type="NCBI Taxonomy" id="34168"/>
    <lineage>
        <taxon>Eukaryota</taxon>
        <taxon>Viridiplantae</taxon>
        <taxon>Streptophyta</taxon>
        <taxon>Embryophyta</taxon>
        <taxon>Tracheophyta</taxon>
        <taxon>Lycopodiopsida</taxon>
        <taxon>Lycopodiales</taxon>
        <taxon>Lycopodiaceae</taxon>
        <taxon>Lycopodioideae</taxon>
        <taxon>Diphasiastrum</taxon>
    </lineage>
</organism>
<reference evidence="2" key="1">
    <citation type="journal article" date="2024" name="Proc. Natl. Acad. Sci. U.S.A.">
        <title>Extraordinary preservation of gene collinearity over three hundred million years revealed in homosporous lycophytes.</title>
        <authorList>
            <person name="Li C."/>
            <person name="Wickell D."/>
            <person name="Kuo L.Y."/>
            <person name="Chen X."/>
            <person name="Nie B."/>
            <person name="Liao X."/>
            <person name="Peng D."/>
            <person name="Ji J."/>
            <person name="Jenkins J."/>
            <person name="Williams M."/>
            <person name="Shu S."/>
            <person name="Plott C."/>
            <person name="Barry K."/>
            <person name="Rajasekar S."/>
            <person name="Grimwood J."/>
            <person name="Han X."/>
            <person name="Sun S."/>
            <person name="Hou Z."/>
            <person name="He W."/>
            <person name="Dai G."/>
            <person name="Sun C."/>
            <person name="Schmutz J."/>
            <person name="Leebens-Mack J.H."/>
            <person name="Li F.W."/>
            <person name="Wang L."/>
        </authorList>
    </citation>
    <scope>NUCLEOTIDE SEQUENCE [LARGE SCALE GENOMIC DNA]</scope>
    <source>
        <strain evidence="2">cv. PW_Plant_1</strain>
    </source>
</reference>
<evidence type="ECO:0000313" key="2">
    <source>
        <dbReference type="Proteomes" id="UP001162992"/>
    </source>
</evidence>
<proteinExistence type="predicted"/>
<comment type="caution">
    <text evidence="1">The sequence shown here is derived from an EMBL/GenBank/DDBJ whole genome shotgun (WGS) entry which is preliminary data.</text>
</comment>
<dbReference type="Proteomes" id="UP001162992">
    <property type="component" value="Chromosome 17"/>
</dbReference>
<keyword evidence="2" id="KW-1185">Reference proteome</keyword>
<evidence type="ECO:0000313" key="1">
    <source>
        <dbReference type="EMBL" id="KAJ7525758.1"/>
    </source>
</evidence>
<name>A0ACC2B7N3_DIPCM</name>